<dbReference type="GO" id="GO:0006302">
    <property type="term" value="P:double-strand break repair"/>
    <property type="evidence" value="ECO:0007669"/>
    <property type="project" value="InterPro"/>
</dbReference>
<name>A0A518BL20_9BACT</name>
<feature type="compositionally biased region" description="Basic and acidic residues" evidence="1">
    <location>
        <begin position="167"/>
        <end position="179"/>
    </location>
</feature>
<dbReference type="Gene3D" id="3.40.50.300">
    <property type="entry name" value="P-loop containing nucleotide triphosphate hydrolases"/>
    <property type="match status" value="1"/>
</dbReference>
<feature type="compositionally biased region" description="Basic and acidic residues" evidence="1">
    <location>
        <begin position="195"/>
        <end position="204"/>
    </location>
</feature>
<dbReference type="KEGG" id="pbap:Pla133_27570"/>
<dbReference type="InterPro" id="IPR038729">
    <property type="entry name" value="Rad50/SbcC_AAA"/>
</dbReference>
<feature type="domain" description="Rad50/SbcC-type AAA" evidence="2">
    <location>
        <begin position="6"/>
        <end position="60"/>
    </location>
</feature>
<dbReference type="Pfam" id="PF13476">
    <property type="entry name" value="AAA_23"/>
    <property type="match status" value="1"/>
</dbReference>
<proteinExistence type="predicted"/>
<keyword evidence="4" id="KW-1185">Reference proteome</keyword>
<accession>A0A518BL20</accession>
<evidence type="ECO:0000256" key="1">
    <source>
        <dbReference type="SAM" id="MobiDB-lite"/>
    </source>
</evidence>
<protein>
    <recommendedName>
        <fullName evidence="2">Rad50/SbcC-type AAA domain-containing protein</fullName>
    </recommendedName>
</protein>
<dbReference type="InterPro" id="IPR027417">
    <property type="entry name" value="P-loop_NTPase"/>
</dbReference>
<evidence type="ECO:0000313" key="4">
    <source>
        <dbReference type="Proteomes" id="UP000316921"/>
    </source>
</evidence>
<gene>
    <name evidence="3" type="ORF">Pla133_27570</name>
</gene>
<evidence type="ECO:0000259" key="2">
    <source>
        <dbReference type="Pfam" id="PF13476"/>
    </source>
</evidence>
<dbReference type="Proteomes" id="UP000316921">
    <property type="component" value="Chromosome"/>
</dbReference>
<dbReference type="AlphaFoldDB" id="A0A518BL20"/>
<evidence type="ECO:0000313" key="3">
    <source>
        <dbReference type="EMBL" id="QDU67669.1"/>
    </source>
</evidence>
<dbReference type="SUPFAM" id="SSF52540">
    <property type="entry name" value="P-loop containing nucleoside triphosphate hydrolases"/>
    <property type="match status" value="1"/>
</dbReference>
<reference evidence="3 4" key="1">
    <citation type="submission" date="2019-02" db="EMBL/GenBank/DDBJ databases">
        <title>Deep-cultivation of Planctomycetes and their phenomic and genomic characterization uncovers novel biology.</title>
        <authorList>
            <person name="Wiegand S."/>
            <person name="Jogler M."/>
            <person name="Boedeker C."/>
            <person name="Pinto D."/>
            <person name="Vollmers J."/>
            <person name="Rivas-Marin E."/>
            <person name="Kohn T."/>
            <person name="Peeters S.H."/>
            <person name="Heuer A."/>
            <person name="Rast P."/>
            <person name="Oberbeckmann S."/>
            <person name="Bunk B."/>
            <person name="Jeske O."/>
            <person name="Meyerdierks A."/>
            <person name="Storesund J.E."/>
            <person name="Kallscheuer N."/>
            <person name="Luecker S."/>
            <person name="Lage O.M."/>
            <person name="Pohl T."/>
            <person name="Merkel B.J."/>
            <person name="Hornburger P."/>
            <person name="Mueller R.-W."/>
            <person name="Bruemmer F."/>
            <person name="Labrenz M."/>
            <person name="Spormann A.M."/>
            <person name="Op den Camp H."/>
            <person name="Overmann J."/>
            <person name="Amann R."/>
            <person name="Jetten M.S.M."/>
            <person name="Mascher T."/>
            <person name="Medema M.H."/>
            <person name="Devos D.P."/>
            <person name="Kaster A.-K."/>
            <person name="Ovreas L."/>
            <person name="Rohde M."/>
            <person name="Galperin M.Y."/>
            <person name="Jogler C."/>
        </authorList>
    </citation>
    <scope>NUCLEOTIDE SEQUENCE [LARGE SCALE GENOMIC DNA]</scope>
    <source>
        <strain evidence="3 4">Pla133</strain>
    </source>
</reference>
<sequence>MTENTITIENVGAIEHLEIPVPEGGGIVVLRGLNGRGKTTALSAVDRATGGDASLTPRDGAAKGRVDGLGVKLTVGRNTRRSGTLTVSAIAGADPSVLVDPGIKDPERADAARIQALCRLTGLRATSTLFAAAAASCGLDLDRALDGLNMADPVAVAGKLRRDAQARARDLESQSERVRAGALAGKEAAEASEPLDPKDATDAEAERAALASDVAALAEDRTCHERAERELAKLAAESEALRERLDDVEFKQRQIANARPTWGEKQEQALAQRREAIGALDEKVKAERTRIEAFRRLEEAKLQLAASTKLATDAKRVRDAAQGFDGAITELIGGVVPEGMTIEGGRIMVAYGRPSPTPIAELSSGERWRIALDIAIGAAGEGALLVVSQEAWEGLDPINRADLNTAAKERGVVVMTAEAAAGAVRAEIEGGAL</sequence>
<organism evidence="3 4">
    <name type="scientific">Engelhardtia mirabilis</name>
    <dbReference type="NCBI Taxonomy" id="2528011"/>
    <lineage>
        <taxon>Bacteria</taxon>
        <taxon>Pseudomonadati</taxon>
        <taxon>Planctomycetota</taxon>
        <taxon>Planctomycetia</taxon>
        <taxon>Planctomycetia incertae sedis</taxon>
        <taxon>Engelhardtia</taxon>
    </lineage>
</organism>
<dbReference type="EMBL" id="CP036287">
    <property type="protein sequence ID" value="QDU67669.1"/>
    <property type="molecule type" value="Genomic_DNA"/>
</dbReference>
<feature type="region of interest" description="Disordered" evidence="1">
    <location>
        <begin position="167"/>
        <end position="204"/>
    </location>
</feature>
<dbReference type="RefSeq" id="WP_145066036.1">
    <property type="nucleotide sequence ID" value="NZ_CP036287.1"/>
</dbReference>
<dbReference type="GO" id="GO:0016887">
    <property type="term" value="F:ATP hydrolysis activity"/>
    <property type="evidence" value="ECO:0007669"/>
    <property type="project" value="InterPro"/>
</dbReference>